<protein>
    <submittedName>
        <fullName evidence="2">Uncharacterized protein</fullName>
    </submittedName>
</protein>
<organism evidence="2 3">
    <name type="scientific">Phytohabitans suffuscus</name>
    <dbReference type="NCBI Taxonomy" id="624315"/>
    <lineage>
        <taxon>Bacteria</taxon>
        <taxon>Bacillati</taxon>
        <taxon>Actinomycetota</taxon>
        <taxon>Actinomycetes</taxon>
        <taxon>Micromonosporales</taxon>
        <taxon>Micromonosporaceae</taxon>
    </lineage>
</organism>
<proteinExistence type="predicted"/>
<name>A0A6F8YV82_9ACTN</name>
<evidence type="ECO:0000313" key="2">
    <source>
        <dbReference type="EMBL" id="BCB90085.1"/>
    </source>
</evidence>
<dbReference type="EMBL" id="AP022871">
    <property type="protein sequence ID" value="BCB90085.1"/>
    <property type="molecule type" value="Genomic_DNA"/>
</dbReference>
<gene>
    <name evidence="2" type="ORF">Psuf_073980</name>
</gene>
<dbReference type="KEGG" id="psuu:Psuf_073980"/>
<reference evidence="2 3" key="2">
    <citation type="submission" date="2020-03" db="EMBL/GenBank/DDBJ databases">
        <authorList>
            <person name="Ichikawa N."/>
            <person name="Kimura A."/>
            <person name="Kitahashi Y."/>
            <person name="Uohara A."/>
        </authorList>
    </citation>
    <scope>NUCLEOTIDE SEQUENCE [LARGE SCALE GENOMIC DNA]</scope>
    <source>
        <strain evidence="2 3">NBRC 105367</strain>
    </source>
</reference>
<reference evidence="2 3" key="1">
    <citation type="submission" date="2020-03" db="EMBL/GenBank/DDBJ databases">
        <title>Whole genome shotgun sequence of Phytohabitans suffuscus NBRC 105367.</title>
        <authorList>
            <person name="Komaki H."/>
            <person name="Tamura T."/>
        </authorList>
    </citation>
    <scope>NUCLEOTIDE SEQUENCE [LARGE SCALE GENOMIC DNA]</scope>
    <source>
        <strain evidence="2 3">NBRC 105367</strain>
    </source>
</reference>
<dbReference type="Proteomes" id="UP000503011">
    <property type="component" value="Chromosome"/>
</dbReference>
<sequence>MAATRTAHMAPDEDEPSLAWPTGDGTCAPLVSGAAVLGTGLRLRLGSAVGEGGAARLVNMKVPTSSWPSEAKVFHATLMRPSGSASTFWVIVRSSTAASPALCEALSWPVTTTAVPDCRTRSVKVSVTSVTGWLAVLMAAGTVLFSCVCADAGAAGTTTASAAVSAAVAAHNSR</sequence>
<feature type="region of interest" description="Disordered" evidence="1">
    <location>
        <begin position="1"/>
        <end position="23"/>
    </location>
</feature>
<evidence type="ECO:0000313" key="3">
    <source>
        <dbReference type="Proteomes" id="UP000503011"/>
    </source>
</evidence>
<evidence type="ECO:0000256" key="1">
    <source>
        <dbReference type="SAM" id="MobiDB-lite"/>
    </source>
</evidence>
<keyword evidence="3" id="KW-1185">Reference proteome</keyword>
<accession>A0A6F8YV82</accession>
<dbReference type="AlphaFoldDB" id="A0A6F8YV82"/>